<dbReference type="EMBL" id="JACCBJ010000001">
    <property type="protein sequence ID" value="NYD74592.1"/>
    <property type="molecule type" value="Genomic_DNA"/>
</dbReference>
<accession>A0A852T174</accession>
<dbReference type="Pfam" id="PF00582">
    <property type="entry name" value="Usp"/>
    <property type="match status" value="2"/>
</dbReference>
<evidence type="ECO:0000256" key="2">
    <source>
        <dbReference type="ARBA" id="ARBA00022741"/>
    </source>
</evidence>
<feature type="domain" description="UspA" evidence="4">
    <location>
        <begin position="204"/>
        <end position="335"/>
    </location>
</feature>
<dbReference type="AlphaFoldDB" id="A0A852T174"/>
<dbReference type="InterPro" id="IPR006016">
    <property type="entry name" value="UspA"/>
</dbReference>
<dbReference type="InterPro" id="IPR006015">
    <property type="entry name" value="Universal_stress_UspA"/>
</dbReference>
<dbReference type="Proteomes" id="UP000589620">
    <property type="component" value="Unassembled WGS sequence"/>
</dbReference>
<evidence type="ECO:0000313" key="6">
    <source>
        <dbReference type="Proteomes" id="UP000589620"/>
    </source>
</evidence>
<dbReference type="GO" id="GO:0005524">
    <property type="term" value="F:ATP binding"/>
    <property type="evidence" value="ECO:0007669"/>
    <property type="project" value="UniProtKB-KW"/>
</dbReference>
<comment type="caution">
    <text evidence="5">The sequence shown here is derived from an EMBL/GenBank/DDBJ whole genome shotgun (WGS) entry which is preliminary data.</text>
</comment>
<dbReference type="PANTHER" id="PTHR46268:SF27">
    <property type="entry name" value="UNIVERSAL STRESS PROTEIN RV2623"/>
    <property type="match status" value="1"/>
</dbReference>
<reference evidence="5 6" key="1">
    <citation type="submission" date="2020-07" db="EMBL/GenBank/DDBJ databases">
        <title>Sequencing the genomes of 1000 actinobacteria strains.</title>
        <authorList>
            <person name="Klenk H.-P."/>
        </authorList>
    </citation>
    <scope>NUCLEOTIDE SEQUENCE [LARGE SCALE GENOMIC DNA]</scope>
    <source>
        <strain evidence="5 6">DSM 23871</strain>
    </source>
</reference>
<evidence type="ECO:0000256" key="3">
    <source>
        <dbReference type="ARBA" id="ARBA00022840"/>
    </source>
</evidence>
<comment type="similarity">
    <text evidence="1">Belongs to the universal stress protein A family.</text>
</comment>
<dbReference type="Gene3D" id="3.40.50.12370">
    <property type="match status" value="1"/>
</dbReference>
<dbReference type="PANTHER" id="PTHR46268">
    <property type="entry name" value="STRESS RESPONSE PROTEIN NHAX"/>
    <property type="match status" value="1"/>
</dbReference>
<name>A0A852T174_9MICO</name>
<proteinExistence type="inferred from homology"/>
<protein>
    <submittedName>
        <fullName evidence="5">Nucleotide-binding universal stress UspA family protein</fullName>
    </submittedName>
</protein>
<evidence type="ECO:0000313" key="5">
    <source>
        <dbReference type="EMBL" id="NYD74592.1"/>
    </source>
</evidence>
<organism evidence="5 6">
    <name type="scientific">Leifsonia soli</name>
    <dbReference type="NCBI Taxonomy" id="582665"/>
    <lineage>
        <taxon>Bacteria</taxon>
        <taxon>Bacillati</taxon>
        <taxon>Actinomycetota</taxon>
        <taxon>Actinomycetes</taxon>
        <taxon>Micrococcales</taxon>
        <taxon>Microbacteriaceae</taxon>
        <taxon>Leifsonia</taxon>
    </lineage>
</organism>
<keyword evidence="3" id="KW-0067">ATP-binding</keyword>
<dbReference type="RefSeq" id="WP_343037259.1">
    <property type="nucleotide sequence ID" value="NZ_BAAAPX010000001.1"/>
</dbReference>
<dbReference type="PRINTS" id="PR01438">
    <property type="entry name" value="UNVRSLSTRESS"/>
</dbReference>
<sequence length="347" mass="36143">MTGRDLRLYGVRRSEGIVGGVVIIPGSAGRRGEVAMSYTIMVAVDGEPDHRAALDWAAARAARDGARLELVHVIERSWGDSADEPSHLLVLAVRSLLDAEKTIALHHAREVRARGPVPAGSTGTAAAPADTGDDIDVGTRYCYGHIGPELAAVSRDADLLVIGTPAEADRRRAFAGSLAVRVAAVAESPVAAVPHGWVDGGRGVVVGVDGELQTESAVEFAAAEAEILGEPLTVACAGYVANPLLAGLVPEISLGDRRERIAAEAADRAKERHPGVTVFTDVLDTAPSRGLVAEADGARLLVIGTHDRHGMQRLMLGSVGHDILLNVRTPVVVVRRSGSGAEGAGRR</sequence>
<feature type="domain" description="UspA" evidence="4">
    <location>
        <begin position="39"/>
        <end position="194"/>
    </location>
</feature>
<evidence type="ECO:0000259" key="4">
    <source>
        <dbReference type="Pfam" id="PF00582"/>
    </source>
</evidence>
<keyword evidence="2" id="KW-0547">Nucleotide-binding</keyword>
<dbReference type="SUPFAM" id="SSF52402">
    <property type="entry name" value="Adenine nucleotide alpha hydrolases-like"/>
    <property type="match status" value="2"/>
</dbReference>
<evidence type="ECO:0000256" key="1">
    <source>
        <dbReference type="ARBA" id="ARBA00008791"/>
    </source>
</evidence>
<keyword evidence="6" id="KW-1185">Reference proteome</keyword>
<gene>
    <name evidence="5" type="ORF">BJ963_002111</name>
</gene>